<gene>
    <name evidence="1" type="ORF">FHS76_003529</name>
</gene>
<proteinExistence type="predicted"/>
<sequence length="88" mass="9559">MLWFVKNWRVLAVIGAFLAGLGLYALGRHDGKQQAAVAAAEATARAVQKRVDVDEKIIGLDSYQLCIELGGGVQCNDIKLRGMEVDSR</sequence>
<dbReference type="EMBL" id="JACIJG010000015">
    <property type="protein sequence ID" value="MBB5703622.1"/>
    <property type="molecule type" value="Genomic_DNA"/>
</dbReference>
<accession>A0A7W9AZS8</accession>
<reference evidence="1 2" key="1">
    <citation type="submission" date="2020-08" db="EMBL/GenBank/DDBJ databases">
        <title>Genomic Encyclopedia of Type Strains, Phase IV (KMG-IV): sequencing the most valuable type-strain genomes for metagenomic binning, comparative biology and taxonomic classification.</title>
        <authorList>
            <person name="Goeker M."/>
        </authorList>
    </citation>
    <scope>NUCLEOTIDE SEQUENCE [LARGE SCALE GENOMIC DNA]</scope>
    <source>
        <strain evidence="1 2">DSM 26944</strain>
    </source>
</reference>
<dbReference type="AlphaFoldDB" id="A0A7W9AZS8"/>
<evidence type="ECO:0000313" key="1">
    <source>
        <dbReference type="EMBL" id="MBB5703622.1"/>
    </source>
</evidence>
<dbReference type="RefSeq" id="WP_183655630.1">
    <property type="nucleotide sequence ID" value="NZ_JACIJG010000015.1"/>
</dbReference>
<dbReference type="Proteomes" id="UP000555546">
    <property type="component" value="Unassembled WGS sequence"/>
</dbReference>
<evidence type="ECO:0000313" key="2">
    <source>
        <dbReference type="Proteomes" id="UP000555546"/>
    </source>
</evidence>
<name>A0A7W9AZS8_9HYPH</name>
<protein>
    <submittedName>
        <fullName evidence="1">Uncharacterized protein</fullName>
    </submittedName>
</protein>
<organism evidence="1 2">
    <name type="scientific">Brucella daejeonensis</name>
    <dbReference type="NCBI Taxonomy" id="659015"/>
    <lineage>
        <taxon>Bacteria</taxon>
        <taxon>Pseudomonadati</taxon>
        <taxon>Pseudomonadota</taxon>
        <taxon>Alphaproteobacteria</taxon>
        <taxon>Hyphomicrobiales</taxon>
        <taxon>Brucellaceae</taxon>
        <taxon>Brucella/Ochrobactrum group</taxon>
        <taxon>Brucella</taxon>
    </lineage>
</organism>
<keyword evidence="2" id="KW-1185">Reference proteome</keyword>
<comment type="caution">
    <text evidence="1">The sequence shown here is derived from an EMBL/GenBank/DDBJ whole genome shotgun (WGS) entry which is preliminary data.</text>
</comment>